<dbReference type="Proteomes" id="UP000077248">
    <property type="component" value="Unassembled WGS sequence"/>
</dbReference>
<name>A0A177DT71_ALTAL</name>
<dbReference type="GeneID" id="29110070"/>
<evidence type="ECO:0000313" key="2">
    <source>
        <dbReference type="Proteomes" id="UP000077248"/>
    </source>
</evidence>
<keyword evidence="2" id="KW-1185">Reference proteome</keyword>
<dbReference type="EMBL" id="KV441473">
    <property type="protein sequence ID" value="OAG22953.1"/>
    <property type="molecule type" value="Genomic_DNA"/>
</dbReference>
<dbReference type="VEuPathDB" id="FungiDB:CC77DRAFT_1017800"/>
<accession>A0A177DT71</accession>
<dbReference type="AlphaFoldDB" id="A0A177DT71"/>
<reference evidence="1 2" key="1">
    <citation type="submission" date="2016-05" db="EMBL/GenBank/DDBJ databases">
        <title>Comparative analysis of secretome profiles of manganese(II)-oxidizing ascomycete fungi.</title>
        <authorList>
            <consortium name="DOE Joint Genome Institute"/>
            <person name="Zeiner C.A."/>
            <person name="Purvine S.O."/>
            <person name="Zink E.M."/>
            <person name="Wu S."/>
            <person name="Pasa-Tolic L."/>
            <person name="Chaput D.L."/>
            <person name="Haridas S."/>
            <person name="Grigoriev I.V."/>
            <person name="Santelli C.M."/>
            <person name="Hansel C.M."/>
        </authorList>
    </citation>
    <scope>NUCLEOTIDE SEQUENCE [LARGE SCALE GENOMIC DNA]</scope>
    <source>
        <strain evidence="1 2">SRC1lrK2f</strain>
    </source>
</reference>
<proteinExistence type="predicted"/>
<dbReference type="KEGG" id="aalt:CC77DRAFT_1017800"/>
<protein>
    <submittedName>
        <fullName evidence="1">Uncharacterized protein</fullName>
    </submittedName>
</protein>
<sequence length="120" mass="13227">MGPPPRSEPTRRCQSSHLASRIRLSSLTLLFLHLSPIESSSFSPVPQNMPSSLIRLPLATPLRLESLGSRRSLAATLPCSQRHGLGMIAREPHTTCRVAPRDPYHYVIGLTRHDSLPTVS</sequence>
<dbReference type="RefSeq" id="XP_018388374.1">
    <property type="nucleotide sequence ID" value="XM_018524476.1"/>
</dbReference>
<organism evidence="1 2">
    <name type="scientific">Alternaria alternata</name>
    <name type="common">Alternaria rot fungus</name>
    <name type="synonym">Torula alternata</name>
    <dbReference type="NCBI Taxonomy" id="5599"/>
    <lineage>
        <taxon>Eukaryota</taxon>
        <taxon>Fungi</taxon>
        <taxon>Dikarya</taxon>
        <taxon>Ascomycota</taxon>
        <taxon>Pezizomycotina</taxon>
        <taxon>Dothideomycetes</taxon>
        <taxon>Pleosporomycetidae</taxon>
        <taxon>Pleosporales</taxon>
        <taxon>Pleosporineae</taxon>
        <taxon>Pleosporaceae</taxon>
        <taxon>Alternaria</taxon>
        <taxon>Alternaria sect. Alternaria</taxon>
        <taxon>Alternaria alternata complex</taxon>
    </lineage>
</organism>
<evidence type="ECO:0000313" key="1">
    <source>
        <dbReference type="EMBL" id="OAG22953.1"/>
    </source>
</evidence>
<gene>
    <name evidence="1" type="ORF">CC77DRAFT_1017800</name>
</gene>